<dbReference type="GO" id="GO:0003677">
    <property type="term" value="F:DNA binding"/>
    <property type="evidence" value="ECO:0007669"/>
    <property type="project" value="UniProtKB-KW"/>
</dbReference>
<dbReference type="InterPro" id="IPR050655">
    <property type="entry name" value="Plant_B3_domain"/>
</dbReference>
<dbReference type="AlphaFoldDB" id="A0AA41RYV3"/>
<sequence>MEKKIVEPERKHHFFKILFEEDYETRVLIPKAFYHRISVESQSCEWAVVEGPSGEYWVIKVNKSVDGIFLENGWELFVRENALQMFDFLVFRYEGGMQFSVKVFNMKGLPREECFAPVRSSPLGEKRIRRGNSSGCPPVGMSNGDEDESDEDESCKDELDEDYGEDEIPKKTLDMSSSRKKPTISIDGKRSYAAARADEIERGFASASHYPFFRIIMHLSYLNQKTLPIPGVARRRYFPDDLETVIVKAFDTSDTRLWEIGLHRAKPTDMRLKKGVADFISKENGMNLKIGDVLIFEIIEKRSNQLVLQVHVYR</sequence>
<dbReference type="Gene3D" id="2.40.330.10">
    <property type="entry name" value="DNA-binding pseudobarrel domain"/>
    <property type="match status" value="2"/>
</dbReference>
<dbReference type="SMART" id="SM01019">
    <property type="entry name" value="B3"/>
    <property type="match status" value="1"/>
</dbReference>
<dbReference type="Pfam" id="PF02362">
    <property type="entry name" value="B3"/>
    <property type="match status" value="1"/>
</dbReference>
<evidence type="ECO:0000256" key="4">
    <source>
        <dbReference type="ARBA" id="ARBA00023163"/>
    </source>
</evidence>
<evidence type="ECO:0000256" key="5">
    <source>
        <dbReference type="ARBA" id="ARBA00023242"/>
    </source>
</evidence>
<evidence type="ECO:0000313" key="8">
    <source>
        <dbReference type="EMBL" id="MCL7024728.1"/>
    </source>
</evidence>
<keyword evidence="4" id="KW-0804">Transcription</keyword>
<feature type="compositionally biased region" description="Acidic residues" evidence="6">
    <location>
        <begin position="144"/>
        <end position="166"/>
    </location>
</feature>
<accession>A0AA41RYV3</accession>
<dbReference type="Proteomes" id="UP001177140">
    <property type="component" value="Unassembled WGS sequence"/>
</dbReference>
<feature type="region of interest" description="Disordered" evidence="6">
    <location>
        <begin position="125"/>
        <end position="168"/>
    </location>
</feature>
<evidence type="ECO:0000256" key="1">
    <source>
        <dbReference type="ARBA" id="ARBA00004123"/>
    </source>
</evidence>
<dbReference type="PROSITE" id="PS50863">
    <property type="entry name" value="B3"/>
    <property type="match status" value="1"/>
</dbReference>
<evidence type="ECO:0000256" key="2">
    <source>
        <dbReference type="ARBA" id="ARBA00023015"/>
    </source>
</evidence>
<keyword evidence="5" id="KW-0539">Nucleus</keyword>
<evidence type="ECO:0000256" key="3">
    <source>
        <dbReference type="ARBA" id="ARBA00023125"/>
    </source>
</evidence>
<organism evidence="8 9">
    <name type="scientific">Papaver nudicaule</name>
    <name type="common">Iceland poppy</name>
    <dbReference type="NCBI Taxonomy" id="74823"/>
    <lineage>
        <taxon>Eukaryota</taxon>
        <taxon>Viridiplantae</taxon>
        <taxon>Streptophyta</taxon>
        <taxon>Embryophyta</taxon>
        <taxon>Tracheophyta</taxon>
        <taxon>Spermatophyta</taxon>
        <taxon>Magnoliopsida</taxon>
        <taxon>Ranunculales</taxon>
        <taxon>Papaveraceae</taxon>
        <taxon>Papaveroideae</taxon>
        <taxon>Papaver</taxon>
    </lineage>
</organism>
<comment type="subcellular location">
    <subcellularLocation>
        <location evidence="1">Nucleus</location>
    </subcellularLocation>
</comment>
<proteinExistence type="predicted"/>
<dbReference type="SUPFAM" id="SSF101936">
    <property type="entry name" value="DNA-binding pseudobarrel domain"/>
    <property type="match status" value="2"/>
</dbReference>
<keyword evidence="2" id="KW-0805">Transcription regulation</keyword>
<feature type="domain" description="TF-B3" evidence="7">
    <location>
        <begin position="12"/>
        <end position="107"/>
    </location>
</feature>
<comment type="caution">
    <text evidence="8">The sequence shown here is derived from an EMBL/GenBank/DDBJ whole genome shotgun (WGS) entry which is preliminary data.</text>
</comment>
<gene>
    <name evidence="8" type="ORF">MKW94_003943</name>
</gene>
<protein>
    <recommendedName>
        <fullName evidence="7">TF-B3 domain-containing protein</fullName>
    </recommendedName>
</protein>
<keyword evidence="9" id="KW-1185">Reference proteome</keyword>
<dbReference type="PANTHER" id="PTHR31920">
    <property type="entry name" value="B3 DOMAIN-CONTAINING"/>
    <property type="match status" value="1"/>
</dbReference>
<dbReference type="PANTHER" id="PTHR31920:SF132">
    <property type="entry name" value="TF-B3 DOMAIN-CONTAINING PROTEIN"/>
    <property type="match status" value="1"/>
</dbReference>
<evidence type="ECO:0000259" key="7">
    <source>
        <dbReference type="PROSITE" id="PS50863"/>
    </source>
</evidence>
<dbReference type="InterPro" id="IPR015300">
    <property type="entry name" value="DNA-bd_pseudobarrel_sf"/>
</dbReference>
<dbReference type="CDD" id="cd10017">
    <property type="entry name" value="B3_DNA"/>
    <property type="match status" value="1"/>
</dbReference>
<evidence type="ECO:0000256" key="6">
    <source>
        <dbReference type="SAM" id="MobiDB-lite"/>
    </source>
</evidence>
<name>A0AA41RYV3_PAPNU</name>
<keyword evidence="3" id="KW-0238">DNA-binding</keyword>
<evidence type="ECO:0000313" key="9">
    <source>
        <dbReference type="Proteomes" id="UP001177140"/>
    </source>
</evidence>
<dbReference type="GO" id="GO:0005634">
    <property type="term" value="C:nucleus"/>
    <property type="evidence" value="ECO:0007669"/>
    <property type="project" value="UniProtKB-SubCell"/>
</dbReference>
<reference evidence="8" key="1">
    <citation type="submission" date="2022-03" db="EMBL/GenBank/DDBJ databases">
        <title>A functionally conserved STORR gene fusion in Papaver species that diverged 16.8 million years ago.</title>
        <authorList>
            <person name="Catania T."/>
        </authorList>
    </citation>
    <scope>NUCLEOTIDE SEQUENCE</scope>
    <source>
        <strain evidence="8">S-191538</strain>
    </source>
</reference>
<dbReference type="InterPro" id="IPR003340">
    <property type="entry name" value="B3_DNA-bd"/>
</dbReference>
<dbReference type="EMBL" id="JAJJMA010037647">
    <property type="protein sequence ID" value="MCL7024728.1"/>
    <property type="molecule type" value="Genomic_DNA"/>
</dbReference>